<feature type="compositionally biased region" description="Basic and acidic residues" evidence="10">
    <location>
        <begin position="277"/>
        <end position="289"/>
    </location>
</feature>
<evidence type="ECO:0000256" key="1">
    <source>
        <dbReference type="ARBA" id="ARBA00004245"/>
    </source>
</evidence>
<dbReference type="GO" id="GO:0000902">
    <property type="term" value="P:cell morphogenesis"/>
    <property type="evidence" value="ECO:0007669"/>
    <property type="project" value="TreeGrafter"/>
</dbReference>
<dbReference type="PANTHER" id="PTHR10619">
    <property type="entry name" value="F-ACTIN-CAPPING PROTEIN SUBUNIT BETA"/>
    <property type="match status" value="1"/>
</dbReference>
<evidence type="ECO:0000256" key="6">
    <source>
        <dbReference type="ARBA" id="ARBA00023203"/>
    </source>
</evidence>
<dbReference type="PRINTS" id="PR00192">
    <property type="entry name" value="FACTINCAPB"/>
</dbReference>
<dbReference type="InterPro" id="IPR037282">
    <property type="entry name" value="CapZ_alpha/beta"/>
</dbReference>
<comment type="caution">
    <text evidence="11">The sequence shown here is derived from an EMBL/GenBank/DDBJ whole genome shotgun (WGS) entry which is preliminary data.</text>
</comment>
<proteinExistence type="inferred from homology"/>
<dbReference type="GO" id="GO:0051016">
    <property type="term" value="P:barbed-end actin filament capping"/>
    <property type="evidence" value="ECO:0007669"/>
    <property type="project" value="UniProtKB-UniRule"/>
</dbReference>
<dbReference type="RefSeq" id="XP_015469128.1">
    <property type="nucleotide sequence ID" value="XM_015609990.1"/>
</dbReference>
<evidence type="ECO:0000256" key="9">
    <source>
        <dbReference type="RuleBase" id="RU365078"/>
    </source>
</evidence>
<dbReference type="GO" id="GO:0030479">
    <property type="term" value="C:actin cortical patch"/>
    <property type="evidence" value="ECO:0007669"/>
    <property type="project" value="TreeGrafter"/>
</dbReference>
<evidence type="ECO:0000313" key="12">
    <source>
        <dbReference type="Proteomes" id="UP000054251"/>
    </source>
</evidence>
<dbReference type="AlphaFoldDB" id="A0A0V1Q3I7"/>
<organism evidence="11 12">
    <name type="scientific">Debaryomyces fabryi</name>
    <dbReference type="NCBI Taxonomy" id="58627"/>
    <lineage>
        <taxon>Eukaryota</taxon>
        <taxon>Fungi</taxon>
        <taxon>Dikarya</taxon>
        <taxon>Ascomycota</taxon>
        <taxon>Saccharomycotina</taxon>
        <taxon>Pichiomycetes</taxon>
        <taxon>Debaryomycetaceae</taxon>
        <taxon>Debaryomyces</taxon>
    </lineage>
</organism>
<evidence type="ECO:0000313" key="11">
    <source>
        <dbReference type="EMBL" id="KSA03026.1"/>
    </source>
</evidence>
<dbReference type="GO" id="GO:0030036">
    <property type="term" value="P:actin cytoskeleton organization"/>
    <property type="evidence" value="ECO:0007669"/>
    <property type="project" value="InterPro"/>
</dbReference>
<dbReference type="Gene3D" id="1.20.58.570">
    <property type="match status" value="1"/>
</dbReference>
<keyword evidence="6 9" id="KW-0009">Actin-binding</keyword>
<evidence type="ECO:0000256" key="10">
    <source>
        <dbReference type="SAM" id="MobiDB-lite"/>
    </source>
</evidence>
<dbReference type="GO" id="GO:0008290">
    <property type="term" value="C:F-actin capping protein complex"/>
    <property type="evidence" value="ECO:0007669"/>
    <property type="project" value="UniProtKB-UniRule"/>
</dbReference>
<keyword evidence="12" id="KW-1185">Reference proteome</keyword>
<comment type="subcellular location">
    <subcellularLocation>
        <location evidence="1 9">Cytoplasm</location>
        <location evidence="1 9">Cytoskeleton</location>
    </subcellularLocation>
</comment>
<dbReference type="GeneID" id="26838169"/>
<comment type="similarity">
    <text evidence="2 9">Belongs to the F-actin-capping protein beta subunit family.</text>
</comment>
<dbReference type="PROSITE" id="PS00231">
    <property type="entry name" value="F_ACTIN_CAPPING_BETA"/>
    <property type="match status" value="1"/>
</dbReference>
<dbReference type="InterPro" id="IPR043175">
    <property type="entry name" value="CAPZB_N"/>
</dbReference>
<evidence type="ECO:0000256" key="4">
    <source>
        <dbReference type="ARBA" id="ARBA00022467"/>
    </source>
</evidence>
<dbReference type="PANTHER" id="PTHR10619:SF0">
    <property type="entry name" value="F-ACTIN-CAPPING PROTEIN SUBUNIT BETA ISOFORMS 1 AND 2"/>
    <property type="match status" value="1"/>
</dbReference>
<dbReference type="Proteomes" id="UP000054251">
    <property type="component" value="Unassembled WGS sequence"/>
</dbReference>
<dbReference type="SUPFAM" id="SSF90096">
    <property type="entry name" value="Subunits of heterodimeric actin filament capping protein Capz"/>
    <property type="match status" value="1"/>
</dbReference>
<evidence type="ECO:0000256" key="3">
    <source>
        <dbReference type="ARBA" id="ARBA00021859"/>
    </source>
</evidence>
<accession>A0A0V1Q3I7</accession>
<dbReference type="InterPro" id="IPR019771">
    <property type="entry name" value="F-actin_capping_bsu_CS"/>
</dbReference>
<comment type="function">
    <text evidence="8 9">F-actin-capping proteins bind in a Ca(2+)-independent manner to the fast growing ends of actin filaments (barbed end) thereby blocking the exchange of subunits at these ends. Unlike other capping proteins (such as gelsolin and severin), these proteins do not sever actin filaments.</text>
</comment>
<keyword evidence="7 9" id="KW-0206">Cytoskeleton</keyword>
<protein>
    <recommendedName>
        <fullName evidence="3 9">F-actin-capping protein subunit beta</fullName>
    </recommendedName>
</protein>
<dbReference type="Gene3D" id="3.90.1150.210">
    <property type="entry name" value="F-actin capping protein, beta subunit"/>
    <property type="match status" value="1"/>
</dbReference>
<sequence>MTSYDDKLDASLDLMRRLDPKNISKNLNDICTLIQNDGSETSEELTQDLLSSVDVPLRTQKCDETGKEYLCCDYNRDGDSYRSPWSNKYFPAVAQDSDDLPPPFPSNILRELEVKANDSFDIYRDLYYEGSGTSSVYFWDTNEEDEEQETLDNGFAGVVLFKKETEDGSGKWDSIHVIEVIPETSSSATYKVTSSVILDLQNKKLSSLSLAGSLTRQLESTQSLSLDAALNIETAHLINLGTLIEKSEYNLRNLLQDVYFDKLKDIVMKDLRSVGDLSGKESDDKRQSELVKGLQSL</sequence>
<dbReference type="InterPro" id="IPR042276">
    <property type="entry name" value="CapZ_alpha/beta_2"/>
</dbReference>
<dbReference type="EMBL" id="LMYN01000015">
    <property type="protein sequence ID" value="KSA03026.1"/>
    <property type="molecule type" value="Genomic_DNA"/>
</dbReference>
<evidence type="ECO:0000256" key="2">
    <source>
        <dbReference type="ARBA" id="ARBA00006039"/>
    </source>
</evidence>
<dbReference type="InterPro" id="IPR001698">
    <property type="entry name" value="CAPZB"/>
</dbReference>
<evidence type="ECO:0000256" key="5">
    <source>
        <dbReference type="ARBA" id="ARBA00022490"/>
    </source>
</evidence>
<gene>
    <name evidence="11" type="ORF">AC631_01160</name>
</gene>
<feature type="region of interest" description="Disordered" evidence="10">
    <location>
        <begin position="277"/>
        <end position="297"/>
    </location>
</feature>
<evidence type="ECO:0000256" key="8">
    <source>
        <dbReference type="ARBA" id="ARBA00025389"/>
    </source>
</evidence>
<dbReference type="OrthoDB" id="9979678at2759"/>
<dbReference type="GO" id="GO:0051015">
    <property type="term" value="F:actin filament binding"/>
    <property type="evidence" value="ECO:0007669"/>
    <property type="project" value="TreeGrafter"/>
</dbReference>
<dbReference type="FunFam" id="1.20.58.570:FF:000001">
    <property type="entry name" value="F-actin-capping protein subunit beta"/>
    <property type="match status" value="1"/>
</dbReference>
<dbReference type="Pfam" id="PF01115">
    <property type="entry name" value="F_actin_cap_B"/>
    <property type="match status" value="1"/>
</dbReference>
<keyword evidence="4 9" id="KW-0117">Actin capping</keyword>
<comment type="subunit">
    <text evidence="9">Heterodimer of an alpha and a beta subunit.</text>
</comment>
<keyword evidence="5 9" id="KW-0963">Cytoplasm</keyword>
<reference evidence="11 12" key="1">
    <citation type="submission" date="2015-11" db="EMBL/GenBank/DDBJ databases">
        <title>The genome of Debaryomyces fabryi.</title>
        <authorList>
            <person name="Tafer H."/>
            <person name="Lopandic K."/>
        </authorList>
    </citation>
    <scope>NUCLEOTIDE SEQUENCE [LARGE SCALE GENOMIC DNA]</scope>
    <source>
        <strain evidence="11 12">CBS 789</strain>
    </source>
</reference>
<name>A0A0V1Q3I7_9ASCO</name>
<evidence type="ECO:0000256" key="7">
    <source>
        <dbReference type="ARBA" id="ARBA00023212"/>
    </source>
</evidence>